<reference evidence="3" key="1">
    <citation type="submission" date="2018-02" db="EMBL/GenBank/DDBJ databases">
        <authorList>
            <person name="Hausmann B."/>
        </authorList>
    </citation>
    <scope>NUCLEOTIDE SEQUENCE [LARGE SCALE GENOMIC DNA]</scope>
    <source>
        <strain evidence="3">Peat soil MAG SbA1</strain>
    </source>
</reference>
<gene>
    <name evidence="2" type="ORF">SBA1_30078</name>
</gene>
<name>A0A2U3KKX9_9BACT</name>
<dbReference type="EMBL" id="OMOD01000122">
    <property type="protein sequence ID" value="SPF40227.1"/>
    <property type="molecule type" value="Genomic_DNA"/>
</dbReference>
<sequence>MMRRNPKWWLAIAVLVLLTPVLSAEPYHHKKDGCDNRESAKCRQVPEGGSAATYLLGAGVVCLGAMFIRSRASKLRLS</sequence>
<protein>
    <submittedName>
        <fullName evidence="2">Uncharacterized protein</fullName>
    </submittedName>
</protein>
<keyword evidence="1" id="KW-0812">Transmembrane</keyword>
<proteinExistence type="predicted"/>
<dbReference type="Proteomes" id="UP000238701">
    <property type="component" value="Unassembled WGS sequence"/>
</dbReference>
<evidence type="ECO:0000313" key="3">
    <source>
        <dbReference type="Proteomes" id="UP000238701"/>
    </source>
</evidence>
<evidence type="ECO:0000313" key="2">
    <source>
        <dbReference type="EMBL" id="SPF40227.1"/>
    </source>
</evidence>
<dbReference type="AlphaFoldDB" id="A0A2U3KKX9"/>
<evidence type="ECO:0000256" key="1">
    <source>
        <dbReference type="SAM" id="Phobius"/>
    </source>
</evidence>
<accession>A0A2U3KKX9</accession>
<keyword evidence="1" id="KW-0472">Membrane</keyword>
<keyword evidence="1" id="KW-1133">Transmembrane helix</keyword>
<feature type="transmembrane region" description="Helical" evidence="1">
    <location>
        <begin position="48"/>
        <end position="68"/>
    </location>
</feature>
<organism evidence="2 3">
    <name type="scientific">Candidatus Sulfotelmatobacter kueseliae</name>
    <dbReference type="NCBI Taxonomy" id="2042962"/>
    <lineage>
        <taxon>Bacteria</taxon>
        <taxon>Pseudomonadati</taxon>
        <taxon>Acidobacteriota</taxon>
        <taxon>Terriglobia</taxon>
        <taxon>Terriglobales</taxon>
        <taxon>Candidatus Korobacteraceae</taxon>
        <taxon>Candidatus Sulfotelmatobacter</taxon>
    </lineage>
</organism>